<dbReference type="PROSITE" id="PS00282">
    <property type="entry name" value="KAZAL_1"/>
    <property type="match status" value="1"/>
</dbReference>
<comment type="subcellular location">
    <subcellularLocation>
        <location evidence="1">Secreted</location>
    </subcellularLocation>
</comment>
<dbReference type="PANTHER" id="PTHR47499:SF4">
    <property type="entry name" value="SERINE PROTEASE INHIBITOR KAZAL-TYPE 12"/>
    <property type="match status" value="1"/>
</dbReference>
<feature type="region of interest" description="Disordered" evidence="4">
    <location>
        <begin position="488"/>
        <end position="507"/>
    </location>
</feature>
<evidence type="ECO:0000256" key="1">
    <source>
        <dbReference type="ARBA" id="ARBA00004613"/>
    </source>
</evidence>
<dbReference type="InterPro" id="IPR050159">
    <property type="entry name" value="Kazal-type_SerProtInhib"/>
</dbReference>
<feature type="compositionally biased region" description="Polar residues" evidence="4">
    <location>
        <begin position="300"/>
        <end position="311"/>
    </location>
</feature>
<evidence type="ECO:0000256" key="3">
    <source>
        <dbReference type="ARBA" id="ARBA00023157"/>
    </source>
</evidence>
<dbReference type="GO" id="GO:0005576">
    <property type="term" value="C:extracellular region"/>
    <property type="evidence" value="ECO:0007669"/>
    <property type="project" value="UniProtKB-SubCell"/>
</dbReference>
<evidence type="ECO:0000313" key="7">
    <source>
        <dbReference type="Proteomes" id="UP001488838"/>
    </source>
</evidence>
<comment type="caution">
    <text evidence="6">The sequence shown here is derived from an EMBL/GenBank/DDBJ whole genome shotgun (WGS) entry which is preliminary data.</text>
</comment>
<accession>A0AAW0IV17</accession>
<feature type="compositionally biased region" description="Polar residues" evidence="4">
    <location>
        <begin position="319"/>
        <end position="343"/>
    </location>
</feature>
<dbReference type="AlphaFoldDB" id="A0AAW0IV17"/>
<feature type="region of interest" description="Disordered" evidence="4">
    <location>
        <begin position="439"/>
        <end position="474"/>
    </location>
</feature>
<dbReference type="Pfam" id="PF00050">
    <property type="entry name" value="Kazal_1"/>
    <property type="match status" value="1"/>
</dbReference>
<protein>
    <recommendedName>
        <fullName evidence="5">Kazal-like domain-containing protein</fullName>
    </recommendedName>
</protein>
<feature type="compositionally biased region" description="Polar residues" evidence="4">
    <location>
        <begin position="273"/>
        <end position="285"/>
    </location>
</feature>
<dbReference type="PROSITE" id="PS51465">
    <property type="entry name" value="KAZAL_2"/>
    <property type="match status" value="1"/>
</dbReference>
<feature type="compositionally biased region" description="Polar residues" evidence="4">
    <location>
        <begin position="255"/>
        <end position="265"/>
    </location>
</feature>
<feature type="compositionally biased region" description="Basic and acidic residues" evidence="4">
    <location>
        <begin position="184"/>
        <end position="200"/>
    </location>
</feature>
<dbReference type="PANTHER" id="PTHR47499">
    <property type="entry name" value="SERINE PROTEASE INHIBITOR KAZAL-TYPE 7 SPINK7"/>
    <property type="match status" value="1"/>
</dbReference>
<feature type="region of interest" description="Disordered" evidence="4">
    <location>
        <begin position="587"/>
        <end position="671"/>
    </location>
</feature>
<feature type="region of interest" description="Disordered" evidence="4">
    <location>
        <begin position="1"/>
        <end position="46"/>
    </location>
</feature>
<dbReference type="SMART" id="SM00280">
    <property type="entry name" value="KAZAL"/>
    <property type="match status" value="1"/>
</dbReference>
<dbReference type="Proteomes" id="UP001488838">
    <property type="component" value="Unassembled WGS sequence"/>
</dbReference>
<evidence type="ECO:0000256" key="4">
    <source>
        <dbReference type="SAM" id="MobiDB-lite"/>
    </source>
</evidence>
<dbReference type="Gene3D" id="3.30.60.30">
    <property type="match status" value="1"/>
</dbReference>
<keyword evidence="3" id="KW-1015">Disulfide bond</keyword>
<dbReference type="InterPro" id="IPR002350">
    <property type="entry name" value="Kazal_dom"/>
</dbReference>
<name>A0AAW0IV17_MYOGA</name>
<evidence type="ECO:0000313" key="6">
    <source>
        <dbReference type="EMBL" id="KAK7818172.1"/>
    </source>
</evidence>
<feature type="region of interest" description="Disordered" evidence="4">
    <location>
        <begin position="165"/>
        <end position="387"/>
    </location>
</feature>
<gene>
    <name evidence="6" type="ORF">U0070_009560</name>
</gene>
<feature type="region of interest" description="Disordered" evidence="4">
    <location>
        <begin position="542"/>
        <end position="575"/>
    </location>
</feature>
<feature type="compositionally biased region" description="Basic and acidic residues" evidence="4">
    <location>
        <begin position="350"/>
        <end position="378"/>
    </location>
</feature>
<feature type="compositionally biased region" description="Basic and acidic residues" evidence="4">
    <location>
        <begin position="30"/>
        <end position="44"/>
    </location>
</feature>
<organism evidence="6 7">
    <name type="scientific">Myodes glareolus</name>
    <name type="common">Bank vole</name>
    <name type="synonym">Clethrionomys glareolus</name>
    <dbReference type="NCBI Taxonomy" id="447135"/>
    <lineage>
        <taxon>Eukaryota</taxon>
        <taxon>Metazoa</taxon>
        <taxon>Chordata</taxon>
        <taxon>Craniata</taxon>
        <taxon>Vertebrata</taxon>
        <taxon>Euteleostomi</taxon>
        <taxon>Mammalia</taxon>
        <taxon>Eutheria</taxon>
        <taxon>Euarchontoglires</taxon>
        <taxon>Glires</taxon>
        <taxon>Rodentia</taxon>
        <taxon>Myomorpha</taxon>
        <taxon>Muroidea</taxon>
        <taxon>Cricetidae</taxon>
        <taxon>Arvicolinae</taxon>
        <taxon>Myodes</taxon>
    </lineage>
</organism>
<sequence>MKNPKSSQDFLPCGKSKFLPSPSRSRKVSIKTDEDPKKPVHADETGPNAIVNGFSVSPHPECIIQSVNSISISVFSESEALNIMKPAGTVLLLIGLACLLLSADAVSQGGFQAFCRNYEKTLGADAKSCPKIHKPVCGTDGRTYQNRCEFCRTAINCKVSSTQISKPTTGKLEENQKPSLILETKNEDNPGEGGKPDERGGSLTPGKPGMFILQGQPGYSNQPGKPISGDQQGRPDVLKNPGMPSAWILQGKPGESNQKGTSRSSNKQEESGSRSQQGKPGSPNQKGKPVSPQNKDKPKSLSQKVKPTLPTNKGKPGSLESSSQQGKPGSSNQQWKPKPSNQQRKPRSLYKQEERKTEDNLSKDGTMRIKVQEGECPNRLDPQNPLYVEETGPSVIVNGFSERLRVSHSQRIRPNSESLAGEPSSVDTALQADLEVYGVGESPSSSSLGPCRGPESTHHSEGPLDGSWDGWREASRVEQVEQADLGVYGVGESPSSPSPGPCRGPNQLTTRKALWMEAGMADGKLAGWSQQGRLTWESMGSGKVLASPRRGPCRGPNQLTTREGPLDGSWDGWQEASRVEPAGQADLGVYGVGESPSSPSPGPLPWPESTHHSEGPLDGSWDGWREASRVEQAGQADLGVYGVGESPSSSLLGPCRGPESTHHSEGPLDGSWDGWREALRRPSGWKLGWLTGS</sequence>
<feature type="domain" description="Kazal-like" evidence="5">
    <location>
        <begin position="109"/>
        <end position="174"/>
    </location>
</feature>
<proteinExistence type="predicted"/>
<keyword evidence="7" id="KW-1185">Reference proteome</keyword>
<evidence type="ECO:0000256" key="2">
    <source>
        <dbReference type="ARBA" id="ARBA00022525"/>
    </source>
</evidence>
<dbReference type="EMBL" id="JBBHLL010000089">
    <property type="protein sequence ID" value="KAK7818172.1"/>
    <property type="molecule type" value="Genomic_DNA"/>
</dbReference>
<dbReference type="SUPFAM" id="SSF100895">
    <property type="entry name" value="Kazal-type serine protease inhibitors"/>
    <property type="match status" value="1"/>
</dbReference>
<dbReference type="InterPro" id="IPR036058">
    <property type="entry name" value="Kazal_dom_sf"/>
</dbReference>
<keyword evidence="2" id="KW-0964">Secreted</keyword>
<evidence type="ECO:0000259" key="5">
    <source>
        <dbReference type="PROSITE" id="PS51465"/>
    </source>
</evidence>
<reference evidence="6 7" key="1">
    <citation type="journal article" date="2023" name="bioRxiv">
        <title>Conserved and derived expression patterns and positive selection on dental genes reveal complex evolutionary context of ever-growing rodent molars.</title>
        <authorList>
            <person name="Calamari Z.T."/>
            <person name="Song A."/>
            <person name="Cohen E."/>
            <person name="Akter M."/>
            <person name="Roy R.D."/>
            <person name="Hallikas O."/>
            <person name="Christensen M.M."/>
            <person name="Li P."/>
            <person name="Marangoni P."/>
            <person name="Jernvall J."/>
            <person name="Klein O.D."/>
        </authorList>
    </citation>
    <scope>NUCLEOTIDE SEQUENCE [LARGE SCALE GENOMIC DNA]</scope>
    <source>
        <strain evidence="6">V071</strain>
    </source>
</reference>